<evidence type="ECO:0000256" key="1">
    <source>
        <dbReference type="SAM" id="MobiDB-lite"/>
    </source>
</evidence>
<keyword evidence="3" id="KW-1185">Reference proteome</keyword>
<dbReference type="Proteomes" id="UP000053660">
    <property type="component" value="Unassembled WGS sequence"/>
</dbReference>
<dbReference type="AlphaFoldDB" id="A0A0B1S9U6"/>
<feature type="compositionally biased region" description="Basic and acidic residues" evidence="1">
    <location>
        <begin position="63"/>
        <end position="83"/>
    </location>
</feature>
<dbReference type="OrthoDB" id="5877342at2759"/>
<accession>A0A0B1S9U6</accession>
<proteinExistence type="predicted"/>
<organism evidence="2 3">
    <name type="scientific">Oesophagostomum dentatum</name>
    <name type="common">Nodular worm</name>
    <dbReference type="NCBI Taxonomy" id="61180"/>
    <lineage>
        <taxon>Eukaryota</taxon>
        <taxon>Metazoa</taxon>
        <taxon>Ecdysozoa</taxon>
        <taxon>Nematoda</taxon>
        <taxon>Chromadorea</taxon>
        <taxon>Rhabditida</taxon>
        <taxon>Rhabditina</taxon>
        <taxon>Rhabditomorpha</taxon>
        <taxon>Strongyloidea</taxon>
        <taxon>Strongylidae</taxon>
        <taxon>Oesophagostomum</taxon>
    </lineage>
</organism>
<dbReference type="EMBL" id="KN602276">
    <property type="protein sequence ID" value="KHJ80005.1"/>
    <property type="molecule type" value="Genomic_DNA"/>
</dbReference>
<gene>
    <name evidence="2" type="ORF">OESDEN_20330</name>
</gene>
<name>A0A0B1S9U6_OESDE</name>
<protein>
    <submittedName>
        <fullName evidence="2">Uncharacterized protein</fullName>
    </submittedName>
</protein>
<evidence type="ECO:0000313" key="3">
    <source>
        <dbReference type="Proteomes" id="UP000053660"/>
    </source>
</evidence>
<feature type="region of interest" description="Disordered" evidence="1">
    <location>
        <begin position="42"/>
        <end position="95"/>
    </location>
</feature>
<sequence length="134" mass="15242">MAAILMEVVEQHLLVVVPNGSRRAAPTCRCAKTQADDSFMFDMSDASASHPGTSGETWIPYPEVKEPTESEKKRRAAKLEEEKRKKKAEGFYQPRSDVDDTLDQIQSLDMERSEEVKKVKRFRWLRAIASVGKK</sequence>
<evidence type="ECO:0000313" key="2">
    <source>
        <dbReference type="EMBL" id="KHJ80005.1"/>
    </source>
</evidence>
<reference evidence="2 3" key="1">
    <citation type="submission" date="2014-03" db="EMBL/GenBank/DDBJ databases">
        <title>Draft genome of the hookworm Oesophagostomum dentatum.</title>
        <authorList>
            <person name="Mitreva M."/>
        </authorList>
    </citation>
    <scope>NUCLEOTIDE SEQUENCE [LARGE SCALE GENOMIC DNA]</scope>
    <source>
        <strain evidence="2 3">OD-Hann</strain>
    </source>
</reference>